<dbReference type="OrthoDB" id="239812at2759"/>
<keyword evidence="13" id="KW-1185">Reference proteome</keyword>
<proteinExistence type="inferred from homology"/>
<evidence type="ECO:0000313" key="12">
    <source>
        <dbReference type="EMBL" id="KAF2229180.1"/>
    </source>
</evidence>
<keyword evidence="5" id="KW-0999">Mitochondrion inner membrane</keyword>
<dbReference type="FunFam" id="3.40.1380.10:FF:000003">
    <property type="entry name" value="ATP synthase subunit gamma"/>
    <property type="match status" value="1"/>
</dbReference>
<comment type="subcellular location">
    <subcellularLocation>
        <location evidence="1">Mitochondrion inner membrane</location>
        <topology evidence="1">Peripheral membrane protein</topology>
    </subcellularLocation>
</comment>
<reference evidence="12" key="1">
    <citation type="journal article" date="2020" name="Stud. Mycol.">
        <title>101 Dothideomycetes genomes: a test case for predicting lifestyles and emergence of pathogens.</title>
        <authorList>
            <person name="Haridas S."/>
            <person name="Albert R."/>
            <person name="Binder M."/>
            <person name="Bloem J."/>
            <person name="Labutti K."/>
            <person name="Salamov A."/>
            <person name="Andreopoulos B."/>
            <person name="Baker S."/>
            <person name="Barry K."/>
            <person name="Bills G."/>
            <person name="Bluhm B."/>
            <person name="Cannon C."/>
            <person name="Castanera R."/>
            <person name="Culley D."/>
            <person name="Daum C."/>
            <person name="Ezra D."/>
            <person name="Gonzalez J."/>
            <person name="Henrissat B."/>
            <person name="Kuo A."/>
            <person name="Liang C."/>
            <person name="Lipzen A."/>
            <person name="Lutzoni F."/>
            <person name="Magnuson J."/>
            <person name="Mondo S."/>
            <person name="Nolan M."/>
            <person name="Ohm R."/>
            <person name="Pangilinan J."/>
            <person name="Park H.-J."/>
            <person name="Ramirez L."/>
            <person name="Alfaro M."/>
            <person name="Sun H."/>
            <person name="Tritt A."/>
            <person name="Yoshinaga Y."/>
            <person name="Zwiers L.-H."/>
            <person name="Turgeon B."/>
            <person name="Goodwin S."/>
            <person name="Spatafora J."/>
            <person name="Crous P."/>
            <person name="Grigoriev I."/>
        </authorList>
    </citation>
    <scope>NUCLEOTIDE SEQUENCE</scope>
    <source>
        <strain evidence="12">Tuck. ex Michener</strain>
    </source>
</reference>
<keyword evidence="9 11" id="KW-0139">CF(1)</keyword>
<dbReference type="Pfam" id="PF00231">
    <property type="entry name" value="ATP-synt"/>
    <property type="match status" value="1"/>
</dbReference>
<evidence type="ECO:0000256" key="7">
    <source>
        <dbReference type="ARBA" id="ARBA00023128"/>
    </source>
</evidence>
<keyword evidence="10 11" id="KW-0066">ATP synthesis</keyword>
<evidence type="ECO:0000256" key="5">
    <source>
        <dbReference type="ARBA" id="ARBA00022792"/>
    </source>
</evidence>
<dbReference type="GO" id="GO:0046933">
    <property type="term" value="F:proton-transporting ATP synthase activity, rotational mechanism"/>
    <property type="evidence" value="ECO:0007669"/>
    <property type="project" value="InterPro"/>
</dbReference>
<keyword evidence="3 11" id="KW-0813">Transport</keyword>
<accession>A0A6A6GUM2</accession>
<name>A0A6A6GUM2_VIRVR</name>
<dbReference type="NCBIfam" id="TIGR01146">
    <property type="entry name" value="ATPsyn_F1gamma"/>
    <property type="match status" value="1"/>
</dbReference>
<organism evidence="12 13">
    <name type="scientific">Viridothelium virens</name>
    <name type="common">Speckled blister lichen</name>
    <name type="synonym">Trypethelium virens</name>
    <dbReference type="NCBI Taxonomy" id="1048519"/>
    <lineage>
        <taxon>Eukaryota</taxon>
        <taxon>Fungi</taxon>
        <taxon>Dikarya</taxon>
        <taxon>Ascomycota</taxon>
        <taxon>Pezizomycotina</taxon>
        <taxon>Dothideomycetes</taxon>
        <taxon>Dothideomycetes incertae sedis</taxon>
        <taxon>Trypetheliales</taxon>
        <taxon>Trypetheliaceae</taxon>
        <taxon>Viridothelium</taxon>
    </lineage>
</organism>
<dbReference type="InterPro" id="IPR023632">
    <property type="entry name" value="ATP_synth_F1_gsu_CS"/>
</dbReference>
<evidence type="ECO:0000256" key="10">
    <source>
        <dbReference type="ARBA" id="ARBA00023310"/>
    </source>
</evidence>
<dbReference type="AlphaFoldDB" id="A0A6A6GUM2"/>
<dbReference type="PROSITE" id="PS00153">
    <property type="entry name" value="ATPASE_GAMMA"/>
    <property type="match status" value="1"/>
</dbReference>
<evidence type="ECO:0000256" key="6">
    <source>
        <dbReference type="ARBA" id="ARBA00023065"/>
    </source>
</evidence>
<dbReference type="CDD" id="cd12151">
    <property type="entry name" value="F1-ATPase_gamma"/>
    <property type="match status" value="1"/>
</dbReference>
<dbReference type="PRINTS" id="PR00126">
    <property type="entry name" value="ATPASEGAMMA"/>
</dbReference>
<dbReference type="InterPro" id="IPR000131">
    <property type="entry name" value="ATP_synth_F1_gsu"/>
</dbReference>
<dbReference type="InterPro" id="IPR035968">
    <property type="entry name" value="ATP_synth_F1_ATPase_gsu"/>
</dbReference>
<evidence type="ECO:0000256" key="9">
    <source>
        <dbReference type="ARBA" id="ARBA00023196"/>
    </source>
</evidence>
<dbReference type="SUPFAM" id="SSF52943">
    <property type="entry name" value="ATP synthase (F1-ATPase), gamma subunit"/>
    <property type="match status" value="1"/>
</dbReference>
<keyword evidence="7" id="KW-0496">Mitochondrion</keyword>
<sequence length="331" mass="35981">MRVFATSMAVSAGRKGEVGWVDLLIIIVMMLSRTARPAFRACVVVASSRPVASPVANAANYATLREIEGRLKSIRNIEKITKTMKIVASTKLTRAQRAMNDSRAYGETSKTVFDEAETKPTEAEDKKQLLVVCSSDKGLCGGIHSGLSRRVRAMLNEQPNVDLAIVGEKCKGQLSRSNGRQIVLSFAGLGKDIPTFADAQAIADQVSLLPTDYSSIKVLYNKFINATSYEPTTVEAFSEEAVAESPNFAAFEIDDEVLKNLTEYALANTLYWALAEGHACEISARRNAMDNASKNAGDMINKFQILFNRTRQAVITGELVEIITGAAASEQ</sequence>
<keyword evidence="8" id="KW-0472">Membrane</keyword>
<dbReference type="PIRSF" id="PIRSF039089">
    <property type="entry name" value="ATP_synthase_gamma"/>
    <property type="match status" value="1"/>
</dbReference>
<evidence type="ECO:0000256" key="3">
    <source>
        <dbReference type="ARBA" id="ARBA00022448"/>
    </source>
</evidence>
<dbReference type="GO" id="GO:0045259">
    <property type="term" value="C:proton-transporting ATP synthase complex"/>
    <property type="evidence" value="ECO:0007669"/>
    <property type="project" value="UniProtKB-KW"/>
</dbReference>
<dbReference type="Gene3D" id="1.10.287.80">
    <property type="entry name" value="ATP synthase, gamma subunit, helix hairpin domain"/>
    <property type="match status" value="1"/>
</dbReference>
<keyword evidence="4 11" id="KW-0375">Hydrogen ion transport</keyword>
<gene>
    <name evidence="12" type="ORF">EV356DRAFT_562215</name>
</gene>
<dbReference type="PANTHER" id="PTHR11693">
    <property type="entry name" value="ATP SYNTHASE GAMMA CHAIN"/>
    <property type="match status" value="1"/>
</dbReference>
<evidence type="ECO:0000313" key="13">
    <source>
        <dbReference type="Proteomes" id="UP000800092"/>
    </source>
</evidence>
<comment type="subunit">
    <text evidence="11">F-type ATPases have 2 components, CF(1) - the catalytic core - and CF(0) - the membrane proton channel. CF(1) and CF(0) have multiple subunits.</text>
</comment>
<dbReference type="Proteomes" id="UP000800092">
    <property type="component" value="Unassembled WGS sequence"/>
</dbReference>
<dbReference type="PANTHER" id="PTHR11693:SF22">
    <property type="entry name" value="ATP SYNTHASE SUBUNIT GAMMA, MITOCHONDRIAL"/>
    <property type="match status" value="1"/>
</dbReference>
<protein>
    <recommendedName>
        <fullName evidence="11">ATP synthase subunit gamma</fullName>
    </recommendedName>
</protein>
<dbReference type="Gene3D" id="3.40.1380.10">
    <property type="match status" value="1"/>
</dbReference>
<evidence type="ECO:0000256" key="4">
    <source>
        <dbReference type="ARBA" id="ARBA00022781"/>
    </source>
</evidence>
<evidence type="ECO:0000256" key="8">
    <source>
        <dbReference type="ARBA" id="ARBA00023136"/>
    </source>
</evidence>
<evidence type="ECO:0000256" key="1">
    <source>
        <dbReference type="ARBA" id="ARBA00004637"/>
    </source>
</evidence>
<dbReference type="EMBL" id="ML991872">
    <property type="protein sequence ID" value="KAF2229180.1"/>
    <property type="molecule type" value="Genomic_DNA"/>
</dbReference>
<evidence type="ECO:0000256" key="11">
    <source>
        <dbReference type="RuleBase" id="RU004001"/>
    </source>
</evidence>
<keyword evidence="6 11" id="KW-0406">Ion transport</keyword>
<comment type="similarity">
    <text evidence="2 11">Belongs to the ATPase gamma chain family.</text>
</comment>
<evidence type="ECO:0000256" key="2">
    <source>
        <dbReference type="ARBA" id="ARBA00007681"/>
    </source>
</evidence>
<dbReference type="GO" id="GO:0005743">
    <property type="term" value="C:mitochondrial inner membrane"/>
    <property type="evidence" value="ECO:0007669"/>
    <property type="project" value="UniProtKB-SubCell"/>
</dbReference>